<feature type="transmembrane region" description="Helical" evidence="1">
    <location>
        <begin position="548"/>
        <end position="566"/>
    </location>
</feature>
<feature type="transmembrane region" description="Helical" evidence="1">
    <location>
        <begin position="235"/>
        <end position="258"/>
    </location>
</feature>
<comment type="caution">
    <text evidence="2">The sequence shown here is derived from an EMBL/GenBank/DDBJ whole genome shotgun (WGS) entry which is preliminary data.</text>
</comment>
<reference evidence="2 3" key="1">
    <citation type="journal article" date="2015" name="Nature">
        <title>rRNA introns, odd ribosomes, and small enigmatic genomes across a large radiation of phyla.</title>
        <authorList>
            <person name="Brown C.T."/>
            <person name="Hug L.A."/>
            <person name="Thomas B.C."/>
            <person name="Sharon I."/>
            <person name="Castelle C.J."/>
            <person name="Singh A."/>
            <person name="Wilkins M.J."/>
            <person name="Williams K.H."/>
            <person name="Banfield J.F."/>
        </authorList>
    </citation>
    <scope>NUCLEOTIDE SEQUENCE [LARGE SCALE GENOMIC DNA]</scope>
</reference>
<dbReference type="EMBL" id="LBZM01000001">
    <property type="protein sequence ID" value="KKR72863.1"/>
    <property type="molecule type" value="Genomic_DNA"/>
</dbReference>
<feature type="transmembrane region" description="Helical" evidence="1">
    <location>
        <begin position="305"/>
        <end position="326"/>
    </location>
</feature>
<proteinExistence type="predicted"/>
<keyword evidence="1" id="KW-0812">Transmembrane</keyword>
<feature type="transmembrane region" description="Helical" evidence="1">
    <location>
        <begin position="101"/>
        <end position="121"/>
    </location>
</feature>
<evidence type="ECO:0008006" key="4">
    <source>
        <dbReference type="Google" id="ProtNLM"/>
    </source>
</evidence>
<evidence type="ECO:0000313" key="2">
    <source>
        <dbReference type="EMBL" id="KKR72863.1"/>
    </source>
</evidence>
<organism evidence="2 3">
    <name type="scientific">Candidatus Roizmanbacteria bacterium GW2011_GWB1_40_7</name>
    <dbReference type="NCBI Taxonomy" id="1618482"/>
    <lineage>
        <taxon>Bacteria</taxon>
        <taxon>Candidatus Roizmaniibacteriota</taxon>
    </lineage>
</organism>
<gene>
    <name evidence="2" type="ORF">UU14_C0001G0005</name>
</gene>
<evidence type="ECO:0000256" key="1">
    <source>
        <dbReference type="SAM" id="Phobius"/>
    </source>
</evidence>
<feature type="transmembrane region" description="Helical" evidence="1">
    <location>
        <begin position="152"/>
        <end position="169"/>
    </location>
</feature>
<protein>
    <recommendedName>
        <fullName evidence="4">Membrane protein 6-pyruvoyl-tetrahydropterin synthase-related domain-containing protein</fullName>
    </recommendedName>
</protein>
<evidence type="ECO:0000313" key="3">
    <source>
        <dbReference type="Proteomes" id="UP000034664"/>
    </source>
</evidence>
<keyword evidence="1" id="KW-0472">Membrane</keyword>
<dbReference type="Proteomes" id="UP000034664">
    <property type="component" value="Unassembled WGS sequence"/>
</dbReference>
<dbReference type="AlphaFoldDB" id="A0A0G0T779"/>
<name>A0A0G0T779_9BACT</name>
<keyword evidence="1" id="KW-1133">Transmembrane helix</keyword>
<feature type="transmembrane region" description="Helical" evidence="1">
    <location>
        <begin position="370"/>
        <end position="390"/>
    </location>
</feature>
<sequence length="574" mass="66092">MTSFFSRHCVSLLLIFVFSIVSTYKLFSPQFYTSHDGEGHVIRMEEFHESFMDGQFPVRIAKRINYGLGYPFFTFNYPLVYYTAEVFHLSGLSFVDSFKALMILSIIVSATGMYLFVSLFFNKTASLFSSLLYIIAPYRFLNMYVRGNVAEQWGLALLPFAFFFAEYSIRKKKFSIIPLSLILSLLILSHNITSLIGISLVTLYAIWRKYSSNEVRSLIRVNREVRSRILRDRTIINYVGSIVVALLLTSFFWLPVVIEAPQTKLSELSYDYRDFFPTVQEIVYSPWGFGPWKPGSIPGKMSPQIGVVHLLMGLCAAGIIAVKIVFKKKIQLSDQMTIVFLLIAIASAFLALPYSRFFWDHMPLLSSVQIPWRFVGYIVLGLSLCGGYIINSINRNTLKYGLFTFLIALLVYANRNHLRVNQYVDYQSPFSENKVIAMSTTSKDEHMPKKAPRIFEVPDQDGDIFPELAGTSTRIIWQSNYHMFNLDLESSAEFRDNTSYYPGWIAKIDGKDTAIQYEEDKFYRLRVSVPDGMHTVEFFLTEPWYRKLANITSVFTIIGLVSISVWERKKYSFS</sequence>
<feature type="transmembrane region" description="Helical" evidence="1">
    <location>
        <begin position="75"/>
        <end position="94"/>
    </location>
</feature>
<feature type="transmembrane region" description="Helical" evidence="1">
    <location>
        <begin position="338"/>
        <end position="358"/>
    </location>
</feature>
<accession>A0A0G0T779</accession>
<feature type="transmembrane region" description="Helical" evidence="1">
    <location>
        <begin position="181"/>
        <end position="207"/>
    </location>
</feature>